<reference evidence="1 2" key="1">
    <citation type="submission" date="2020-02" db="EMBL/GenBank/DDBJ databases">
        <authorList>
            <person name="Ferguson B K."/>
        </authorList>
    </citation>
    <scope>NUCLEOTIDE SEQUENCE [LARGE SCALE GENOMIC DNA]</scope>
</reference>
<keyword evidence="2" id="KW-1185">Reference proteome</keyword>
<accession>A0A6H5H0W5</accession>
<name>A0A6H5H0W5_9HEMI</name>
<dbReference type="Proteomes" id="UP000479000">
    <property type="component" value="Unassembled WGS sequence"/>
</dbReference>
<organism evidence="1 2">
    <name type="scientific">Nesidiocoris tenuis</name>
    <dbReference type="NCBI Taxonomy" id="355587"/>
    <lineage>
        <taxon>Eukaryota</taxon>
        <taxon>Metazoa</taxon>
        <taxon>Ecdysozoa</taxon>
        <taxon>Arthropoda</taxon>
        <taxon>Hexapoda</taxon>
        <taxon>Insecta</taxon>
        <taxon>Pterygota</taxon>
        <taxon>Neoptera</taxon>
        <taxon>Paraneoptera</taxon>
        <taxon>Hemiptera</taxon>
        <taxon>Heteroptera</taxon>
        <taxon>Panheteroptera</taxon>
        <taxon>Cimicomorpha</taxon>
        <taxon>Miridae</taxon>
        <taxon>Dicyphina</taxon>
        <taxon>Nesidiocoris</taxon>
    </lineage>
</organism>
<sequence length="103" mass="11479">MIAGVGLVAGAVVFTPRIRRVHTLVIHPRTVITTRRFTLIGAVYEWEEAGEEFRGDRLVTPVVSRSRSVVDKDVFLVCAILDPTKCCSPATIDNESWLDNPDR</sequence>
<evidence type="ECO:0000313" key="2">
    <source>
        <dbReference type="Proteomes" id="UP000479000"/>
    </source>
</evidence>
<gene>
    <name evidence="1" type="ORF">NTEN_LOCUS15694</name>
</gene>
<proteinExistence type="predicted"/>
<dbReference type="AlphaFoldDB" id="A0A6H5H0W5"/>
<dbReference type="EMBL" id="CADCXU010023084">
    <property type="protein sequence ID" value="CAB0010666.1"/>
    <property type="molecule type" value="Genomic_DNA"/>
</dbReference>
<protein>
    <submittedName>
        <fullName evidence="1">Uncharacterized protein</fullName>
    </submittedName>
</protein>
<evidence type="ECO:0000313" key="1">
    <source>
        <dbReference type="EMBL" id="CAB0010666.1"/>
    </source>
</evidence>